<evidence type="ECO:0000313" key="3">
    <source>
        <dbReference type="Proteomes" id="UP000254428"/>
    </source>
</evidence>
<gene>
    <name evidence="2" type="primary">ompW</name>
    <name evidence="2" type="ORF">NCTC11341_05088</name>
</gene>
<organism evidence="2 3">
    <name type="scientific">Escherichia coli</name>
    <dbReference type="NCBI Taxonomy" id="562"/>
    <lineage>
        <taxon>Bacteria</taxon>
        <taxon>Pseudomonadati</taxon>
        <taxon>Pseudomonadota</taxon>
        <taxon>Gammaproteobacteria</taxon>
        <taxon>Enterobacterales</taxon>
        <taxon>Enterobacteriaceae</taxon>
        <taxon>Escherichia</taxon>
    </lineage>
</organism>
<sequence length="147" mass="15628">MKKLTVAALAVTTLLSGSAFAHEAGEFFMRAGSATVRPTEGAGGTLGSLGGFSVTNNTQLGLTFTYMATDNIGVELLARRRSAIKSAPGRPAILQPFTICRQLMAQWYFGDASSKFRLTLGPVLTTPPSLIMDLTIMAKRRGFPISV</sequence>
<accession>A0A376P4S0</accession>
<dbReference type="AlphaFoldDB" id="A0A376P4S0"/>
<evidence type="ECO:0000313" key="2">
    <source>
        <dbReference type="EMBL" id="STH73379.1"/>
    </source>
</evidence>
<proteinExistence type="predicted"/>
<protein>
    <submittedName>
        <fullName evidence="2">Outer membrane protein W</fullName>
    </submittedName>
</protein>
<dbReference type="GO" id="GO:0009279">
    <property type="term" value="C:cell outer membrane"/>
    <property type="evidence" value="ECO:0007669"/>
    <property type="project" value="TreeGrafter"/>
</dbReference>
<dbReference type="Gene3D" id="2.40.160.20">
    <property type="match status" value="1"/>
</dbReference>
<dbReference type="GO" id="GO:0055085">
    <property type="term" value="P:transmembrane transport"/>
    <property type="evidence" value="ECO:0007669"/>
    <property type="project" value="TreeGrafter"/>
</dbReference>
<feature type="signal peptide" evidence="1">
    <location>
        <begin position="1"/>
        <end position="21"/>
    </location>
</feature>
<dbReference type="InterPro" id="IPR005618">
    <property type="entry name" value="OMPW"/>
</dbReference>
<keyword evidence="1" id="KW-0732">Signal</keyword>
<dbReference type="Proteomes" id="UP000254428">
    <property type="component" value="Unassembled WGS sequence"/>
</dbReference>
<feature type="chain" id="PRO_5016655747" evidence="1">
    <location>
        <begin position="22"/>
        <end position="147"/>
    </location>
</feature>
<dbReference type="PANTHER" id="PTHR36920">
    <property type="match status" value="1"/>
</dbReference>
<name>A0A376P4S0_ECOLX</name>
<reference evidence="2 3" key="1">
    <citation type="submission" date="2018-06" db="EMBL/GenBank/DDBJ databases">
        <authorList>
            <consortium name="Pathogen Informatics"/>
            <person name="Doyle S."/>
        </authorList>
    </citation>
    <scope>NUCLEOTIDE SEQUENCE [LARGE SCALE GENOMIC DNA]</scope>
    <source>
        <strain evidence="2 3">NCTC11341</strain>
    </source>
</reference>
<evidence type="ECO:0000256" key="1">
    <source>
        <dbReference type="SAM" id="SignalP"/>
    </source>
</evidence>
<dbReference type="Pfam" id="PF03922">
    <property type="entry name" value="OmpW"/>
    <property type="match status" value="1"/>
</dbReference>
<dbReference type="PANTHER" id="PTHR36920:SF1">
    <property type="entry name" value="OUTER MEMBRANE PROTEIN W"/>
    <property type="match status" value="1"/>
</dbReference>
<dbReference type="EMBL" id="UGBT01000002">
    <property type="protein sequence ID" value="STH73379.1"/>
    <property type="molecule type" value="Genomic_DNA"/>
</dbReference>